<dbReference type="InterPro" id="IPR032266">
    <property type="entry name" value="HIGH_NTase1_ass"/>
</dbReference>
<dbReference type="Pfam" id="PF05636">
    <property type="entry name" value="HIGH_NTase1"/>
    <property type="match status" value="1"/>
</dbReference>
<dbReference type="SUPFAM" id="SSF52374">
    <property type="entry name" value="Nucleotidylyl transferase"/>
    <property type="match status" value="1"/>
</dbReference>
<organism evidence="2 3">
    <name type="scientific">Methanosphaera stadtmanae</name>
    <dbReference type="NCBI Taxonomy" id="2317"/>
    <lineage>
        <taxon>Archaea</taxon>
        <taxon>Methanobacteriati</taxon>
        <taxon>Methanobacteriota</taxon>
        <taxon>Methanomada group</taxon>
        <taxon>Methanobacteria</taxon>
        <taxon>Methanobacteriales</taxon>
        <taxon>Methanobacteriaceae</taxon>
        <taxon>Methanosphaera</taxon>
    </lineage>
</organism>
<sequence length="371" mass="42521">MTLEDYVECILDRDRKTFYDDLECSGLEILNNKNKTPIIADFTEYSPLHNGHLFCMNEAKKQHPECLFVAIIPGLFERNGRGLPYILPRKKRAELAISLGADIAIEGPPMGVMGSGQYSLCLALLFKALNADYIPRGYISNDPKFKIILEYINKGKGVAPKPYKIISMEDKKVLLNGKLSNDDYVIVSLAKSLSKINFNYENKFIFIPRLENVSGTRIRECISNNEFNDLSDMLPKETINMIEKEIQLNHAPLHDCRLNKRLIYNANHLSREDLSNLTLIDNKTVNNIINNRPFSNVDELLDSITFGFSSHRKQRILSVLEVCIFKDEIHKYINNYPQKIKILGYKNKEVLNKFKVNLENNLKGENGKVCQ</sequence>
<accession>A0A328QAE3</accession>
<dbReference type="Pfam" id="PF16581">
    <property type="entry name" value="HIGH_NTase1_ass"/>
    <property type="match status" value="1"/>
</dbReference>
<dbReference type="InterPro" id="IPR014729">
    <property type="entry name" value="Rossmann-like_a/b/a_fold"/>
</dbReference>
<dbReference type="RefSeq" id="WP_011405934.1">
    <property type="nucleotide sequence ID" value="NZ_CATZNA010000044.1"/>
</dbReference>
<evidence type="ECO:0000259" key="1">
    <source>
        <dbReference type="Pfam" id="PF16581"/>
    </source>
</evidence>
<dbReference type="PANTHER" id="PTHR37825:SF1">
    <property type="entry name" value="TRNA(MET) CYTIDINE ACETATE LIGASE"/>
    <property type="match status" value="1"/>
</dbReference>
<evidence type="ECO:0000313" key="2">
    <source>
        <dbReference type="EMBL" id="RAP03598.1"/>
    </source>
</evidence>
<dbReference type="AlphaFoldDB" id="A0A328QAE3"/>
<dbReference type="GeneID" id="3855929"/>
<dbReference type="Gene3D" id="3.40.50.620">
    <property type="entry name" value="HUPs"/>
    <property type="match status" value="1"/>
</dbReference>
<dbReference type="InterPro" id="IPR008513">
    <property type="entry name" value="tRNA(Met)_cyd_acetate_ligase"/>
</dbReference>
<evidence type="ECO:0000313" key="3">
    <source>
        <dbReference type="Proteomes" id="UP000248557"/>
    </source>
</evidence>
<dbReference type="PANTHER" id="PTHR37825">
    <property type="entry name" value="TRNA(MET) CYTIDINE ACETATE LIGASE"/>
    <property type="match status" value="1"/>
</dbReference>
<dbReference type="EMBL" id="NGJK01000016">
    <property type="protein sequence ID" value="RAP03598.1"/>
    <property type="molecule type" value="Genomic_DNA"/>
</dbReference>
<dbReference type="Proteomes" id="UP000248557">
    <property type="component" value="Unassembled WGS sequence"/>
</dbReference>
<gene>
    <name evidence="2" type="ORF">CA615_01650</name>
</gene>
<proteinExistence type="predicted"/>
<name>A0A328QAE3_9EURY</name>
<protein>
    <recommendedName>
        <fullName evidence="1">Putative cytidyltransferase-related C-terminal region domain-containing protein</fullName>
    </recommendedName>
</protein>
<dbReference type="OMA" id="MGSGQYM"/>
<dbReference type="Gene3D" id="1.20.58.620">
    <property type="match status" value="1"/>
</dbReference>
<reference evidence="2 3" key="1">
    <citation type="submission" date="2017-05" db="EMBL/GenBank/DDBJ databases">
        <title>Host range expansion of the Methanosphaera genus to humans and monogastric animals involves recent and extensive reduction in genome content.</title>
        <authorList>
            <person name="Hoedt E.C."/>
            <person name="Volmer J.G."/>
            <person name="Parks D.H."/>
            <person name="Rosewarne C.P."/>
            <person name="Denman S.E."/>
            <person name="Mcsweeney C.S."/>
            <person name="O Cuiv P."/>
            <person name="Hugenholtz P."/>
            <person name="Tyson G.W."/>
            <person name="Morrison M."/>
        </authorList>
    </citation>
    <scope>NUCLEOTIDE SEQUENCE [LARGE SCALE GENOMIC DNA]</scope>
    <source>
        <strain evidence="2 3">PA5</strain>
    </source>
</reference>
<feature type="domain" description="Putative cytidyltransferase-related C-terminal region" evidence="1">
    <location>
        <begin position="142"/>
        <end position="344"/>
    </location>
</feature>
<comment type="caution">
    <text evidence="2">The sequence shown here is derived from an EMBL/GenBank/DDBJ whole genome shotgun (WGS) entry which is preliminary data.</text>
</comment>